<evidence type="ECO:0000313" key="2">
    <source>
        <dbReference type="EMBL" id="GLK08590.1"/>
    </source>
</evidence>
<name>A0A9W6MC96_9ACTN</name>
<proteinExistence type="inferred from homology"/>
<dbReference type="SUPFAM" id="SSF51905">
    <property type="entry name" value="FAD/NAD(P)-binding domain"/>
    <property type="match status" value="1"/>
</dbReference>
<reference evidence="2" key="2">
    <citation type="submission" date="2023-01" db="EMBL/GenBank/DDBJ databases">
        <authorList>
            <person name="Sun Q."/>
            <person name="Evtushenko L."/>
        </authorList>
    </citation>
    <scope>NUCLEOTIDE SEQUENCE</scope>
    <source>
        <strain evidence="2">VKM Ac-2007</strain>
    </source>
</reference>
<keyword evidence="3" id="KW-1185">Reference proteome</keyword>
<dbReference type="GO" id="GO:0004497">
    <property type="term" value="F:monooxygenase activity"/>
    <property type="evidence" value="ECO:0007669"/>
    <property type="project" value="InterPro"/>
</dbReference>
<gene>
    <name evidence="2" type="ORF">GCM10017600_19950</name>
</gene>
<dbReference type="RefSeq" id="WP_271217095.1">
    <property type="nucleotide sequence ID" value="NZ_BAAAVD010000059.1"/>
</dbReference>
<dbReference type="Gene3D" id="3.30.9.100">
    <property type="match status" value="1"/>
</dbReference>
<evidence type="ECO:0000313" key="3">
    <source>
        <dbReference type="Proteomes" id="UP001143474"/>
    </source>
</evidence>
<protein>
    <submittedName>
        <fullName evidence="2">FAD-binding protein</fullName>
    </submittedName>
</protein>
<comment type="caution">
    <text evidence="2">The sequence shown here is derived from an EMBL/GenBank/DDBJ whole genome shotgun (WGS) entry which is preliminary data.</text>
</comment>
<reference evidence="2" key="1">
    <citation type="journal article" date="2014" name="Int. J. Syst. Evol. Microbiol.">
        <title>Complete genome sequence of Corynebacterium casei LMG S-19264T (=DSM 44701T), isolated from a smear-ripened cheese.</title>
        <authorList>
            <consortium name="US DOE Joint Genome Institute (JGI-PGF)"/>
            <person name="Walter F."/>
            <person name="Albersmeier A."/>
            <person name="Kalinowski J."/>
            <person name="Ruckert C."/>
        </authorList>
    </citation>
    <scope>NUCLEOTIDE SEQUENCE</scope>
    <source>
        <strain evidence="2">VKM Ac-2007</strain>
    </source>
</reference>
<organism evidence="2 3">
    <name type="scientific">Streptosporangium carneum</name>
    <dbReference type="NCBI Taxonomy" id="47481"/>
    <lineage>
        <taxon>Bacteria</taxon>
        <taxon>Bacillati</taxon>
        <taxon>Actinomycetota</taxon>
        <taxon>Actinomycetes</taxon>
        <taxon>Streptosporangiales</taxon>
        <taxon>Streptosporangiaceae</taxon>
        <taxon>Streptosporangium</taxon>
    </lineage>
</organism>
<dbReference type="Proteomes" id="UP001143474">
    <property type="component" value="Unassembled WGS sequence"/>
</dbReference>
<evidence type="ECO:0000256" key="1">
    <source>
        <dbReference type="ARBA" id="ARBA00038396"/>
    </source>
</evidence>
<dbReference type="EMBL" id="BSEV01000003">
    <property type="protein sequence ID" value="GLK08590.1"/>
    <property type="molecule type" value="Genomic_DNA"/>
</dbReference>
<dbReference type="Pfam" id="PF04820">
    <property type="entry name" value="Trp_halogenase"/>
    <property type="match status" value="2"/>
</dbReference>
<dbReference type="PANTHER" id="PTHR43747:SF1">
    <property type="entry name" value="SLR1998 PROTEIN"/>
    <property type="match status" value="1"/>
</dbReference>
<dbReference type="InterPro" id="IPR006905">
    <property type="entry name" value="Flavin_halogenase"/>
</dbReference>
<dbReference type="Gene3D" id="3.50.50.60">
    <property type="entry name" value="FAD/NAD(P)-binding domain"/>
    <property type="match status" value="1"/>
</dbReference>
<accession>A0A9W6MC96</accession>
<dbReference type="PRINTS" id="PR00420">
    <property type="entry name" value="RNGMNOXGNASE"/>
</dbReference>
<dbReference type="InterPro" id="IPR036188">
    <property type="entry name" value="FAD/NAD-bd_sf"/>
</dbReference>
<sequence length="490" mass="53957">MEEFDVVVAGGGPGGSTVASLVAMQGHRVLLLEKEVFPRYQIGESLLPSTVHGVCRMLGVTDELAAAGFPVKRGGTFRWGARPEPWTFSFSVSPRITGPTTFAYQVERARFDEILLNNAKRKGVVVREGCSVTEVIEDGERVTGLRYVDPDGGEHAVSARFVIDASGNKSRLYSSVGGTRNYSEFFRSLALFGYFEGGKRLAAPYSGNILSVAFDSGWFWYIPLSDTLTSVGAVVRREMAEKIQGDREKALAALIAECPLISDYLAPARRVTTGKYGQLRVRKDYSYHQTKFWRPGMILVGDAACFVDPVFSSGVHLATYSGLLAARSINSILAGDVDEKTALIEFETRYRREYSVYYEFLLAFYQMNVNEESYFWHAKKVTNNEEYSELESFVDLVGGLSSGEAVLATSGRIAERSAEFAAAIDEMADGDDANMVPLFKSQVVKQVMQEGGQEQMRAVLGEDAEPELPLFPGGLVTSPDGMRWLPYHPA</sequence>
<comment type="similarity">
    <text evidence="1">Belongs to the flavin-dependent halogenase family. Bacterial tryptophan halogenase subfamily.</text>
</comment>
<dbReference type="AlphaFoldDB" id="A0A9W6MC96"/>
<dbReference type="InterPro" id="IPR050816">
    <property type="entry name" value="Flavin-dep_Halogenase_NPB"/>
</dbReference>
<dbReference type="PANTHER" id="PTHR43747">
    <property type="entry name" value="FAD-BINDING PROTEIN"/>
    <property type="match status" value="1"/>
</dbReference>